<protein>
    <submittedName>
        <fullName evidence="1">Uncharacterized protein</fullName>
    </submittedName>
</protein>
<gene>
    <name evidence="1" type="ORF">N7468_009653</name>
</gene>
<keyword evidence="2" id="KW-1185">Reference proteome</keyword>
<organism evidence="1 2">
    <name type="scientific">Penicillium chermesinum</name>
    <dbReference type="NCBI Taxonomy" id="63820"/>
    <lineage>
        <taxon>Eukaryota</taxon>
        <taxon>Fungi</taxon>
        <taxon>Dikarya</taxon>
        <taxon>Ascomycota</taxon>
        <taxon>Pezizomycotina</taxon>
        <taxon>Eurotiomycetes</taxon>
        <taxon>Eurotiomycetidae</taxon>
        <taxon>Eurotiales</taxon>
        <taxon>Aspergillaceae</taxon>
        <taxon>Penicillium</taxon>
    </lineage>
</organism>
<dbReference type="Proteomes" id="UP001150941">
    <property type="component" value="Unassembled WGS sequence"/>
</dbReference>
<dbReference type="EMBL" id="JAPQKS010000007">
    <property type="protein sequence ID" value="KAJ5220449.1"/>
    <property type="molecule type" value="Genomic_DNA"/>
</dbReference>
<accession>A0A9W9NKN1</accession>
<reference evidence="1" key="1">
    <citation type="submission" date="2022-11" db="EMBL/GenBank/DDBJ databases">
        <authorList>
            <person name="Petersen C."/>
        </authorList>
    </citation>
    <scope>NUCLEOTIDE SEQUENCE</scope>
    <source>
        <strain evidence="1">IBT 19713</strain>
    </source>
</reference>
<dbReference type="AlphaFoldDB" id="A0A9W9NKN1"/>
<reference evidence="1" key="2">
    <citation type="journal article" date="2023" name="IMA Fungus">
        <title>Comparative genomic study of the Penicillium genus elucidates a diverse pangenome and 15 lateral gene transfer events.</title>
        <authorList>
            <person name="Petersen C."/>
            <person name="Sorensen T."/>
            <person name="Nielsen M.R."/>
            <person name="Sondergaard T.E."/>
            <person name="Sorensen J.L."/>
            <person name="Fitzpatrick D.A."/>
            <person name="Frisvad J.C."/>
            <person name="Nielsen K.L."/>
        </authorList>
    </citation>
    <scope>NUCLEOTIDE SEQUENCE</scope>
    <source>
        <strain evidence="1">IBT 19713</strain>
    </source>
</reference>
<evidence type="ECO:0000313" key="1">
    <source>
        <dbReference type="EMBL" id="KAJ5220449.1"/>
    </source>
</evidence>
<evidence type="ECO:0000313" key="2">
    <source>
        <dbReference type="Proteomes" id="UP001150941"/>
    </source>
</evidence>
<proteinExistence type="predicted"/>
<name>A0A9W9NKN1_9EURO</name>
<comment type="caution">
    <text evidence="1">The sequence shown here is derived from an EMBL/GenBank/DDBJ whole genome shotgun (WGS) entry which is preliminary data.</text>
</comment>
<dbReference type="GeneID" id="83206252"/>
<dbReference type="OrthoDB" id="5327538at2759"/>
<sequence length="219" mass="24615">MVKNILLELLTSRRVFYRLIQFLEEEDLAYRLECRDLAVRLALSVFATTPSILLIDSAVVHRSARAHEEAHPHPDVQDPTFCRDILATSNRWCRHGWPAARQSKSHLFTSRAILPLCHAATDVPSFFHALSLMGGLSHPKVVFGGQLSGHRYRRNVVDYALISLRIAVEQGQSTATAQHVPLTGSRRGSIIPVTNSIIWCFAHLEKEMAADSTPHDSYR</sequence>
<dbReference type="RefSeq" id="XP_058327279.1">
    <property type="nucleotide sequence ID" value="XM_058478949.1"/>
</dbReference>